<dbReference type="PROSITE" id="PS50011">
    <property type="entry name" value="PROTEIN_KINASE_DOM"/>
    <property type="match status" value="1"/>
</dbReference>
<evidence type="ECO:0000256" key="1">
    <source>
        <dbReference type="ARBA" id="ARBA00012513"/>
    </source>
</evidence>
<dbReference type="CDD" id="cd14014">
    <property type="entry name" value="STKc_PknB_like"/>
    <property type="match status" value="1"/>
</dbReference>
<dbReference type="InterPro" id="IPR008266">
    <property type="entry name" value="Tyr_kinase_AS"/>
</dbReference>
<accession>A0ABP5KUA7</accession>
<reference evidence="12" key="1">
    <citation type="journal article" date="2019" name="Int. J. Syst. Evol. Microbiol.">
        <title>The Global Catalogue of Microorganisms (GCM) 10K type strain sequencing project: providing services to taxonomists for standard genome sequencing and annotation.</title>
        <authorList>
            <consortium name="The Broad Institute Genomics Platform"/>
            <consortium name="The Broad Institute Genome Sequencing Center for Infectious Disease"/>
            <person name="Wu L."/>
            <person name="Ma J."/>
        </authorList>
    </citation>
    <scope>NUCLEOTIDE SEQUENCE [LARGE SCALE GENOMIC DNA]</scope>
    <source>
        <strain evidence="12">JCM 13850</strain>
    </source>
</reference>
<dbReference type="InterPro" id="IPR017441">
    <property type="entry name" value="Protein_kinase_ATP_BS"/>
</dbReference>
<keyword evidence="12" id="KW-1185">Reference proteome</keyword>
<dbReference type="EMBL" id="BAAAMR010000023">
    <property type="protein sequence ID" value="GAA2136191.1"/>
    <property type="molecule type" value="Genomic_DNA"/>
</dbReference>
<name>A0ABP5KUA7_9ACTN</name>
<feature type="binding site" evidence="8">
    <location>
        <position position="191"/>
    </location>
    <ligand>
        <name>ATP</name>
        <dbReference type="ChEBI" id="CHEBI:30616"/>
    </ligand>
</feature>
<dbReference type="InterPro" id="IPR000253">
    <property type="entry name" value="FHA_dom"/>
</dbReference>
<dbReference type="Gene3D" id="3.30.200.20">
    <property type="entry name" value="Phosphorylase Kinase, domain 1"/>
    <property type="match status" value="1"/>
</dbReference>
<protein>
    <recommendedName>
        <fullName evidence="1">non-specific serine/threonine protein kinase</fullName>
        <ecNumber evidence="1">2.7.11.1</ecNumber>
    </recommendedName>
</protein>
<evidence type="ECO:0000256" key="7">
    <source>
        <dbReference type="ARBA" id="ARBA00022840"/>
    </source>
</evidence>
<dbReference type="SMART" id="SM00240">
    <property type="entry name" value="FHA"/>
    <property type="match status" value="1"/>
</dbReference>
<dbReference type="InterPro" id="IPR011009">
    <property type="entry name" value="Kinase-like_dom_sf"/>
</dbReference>
<organism evidence="11 12">
    <name type="scientific">Actinomadura napierensis</name>
    <dbReference type="NCBI Taxonomy" id="267854"/>
    <lineage>
        <taxon>Bacteria</taxon>
        <taxon>Bacillati</taxon>
        <taxon>Actinomycetota</taxon>
        <taxon>Actinomycetes</taxon>
        <taxon>Streptosporangiales</taxon>
        <taxon>Thermomonosporaceae</taxon>
        <taxon>Actinomadura</taxon>
    </lineage>
</organism>
<evidence type="ECO:0000313" key="11">
    <source>
        <dbReference type="EMBL" id="GAA2136191.1"/>
    </source>
</evidence>
<sequence>MAPSVTLTLVKGRLDHKEFVFDERATCVLGRSSDCSPRLPDDEHHRRISRHHCLIDINPPAARIRDFGSLNGTYVNGRRIGKRERHQTPEEAALLTYPEHDLADGDEIRLGDTVFRVGIHAPGTGEWPSGDELSVPSLDPADIAALLQEIARGENATLIPGYTILRELGRGGMGAVYLARDDATGAEVALKLMLPRVAVNPTSRARFLREAELTSMLRHPNIAALHDLGSSGGVFYFTIEYCARGSLDRLVSRRGGRLPAGEAVPLFLQVLDGLEHAHDQGVVHRDLSPSNILLHEADTGTLVAKVADFGLAKAFDQAGLSGLTRTGATAGKPVFMARRQVIDFKNAAPAVDVWAAAACLYHSLSGAVPRDFPPGKDPWRIVLQAPPVPLRERAPDVPRALAGVVDIALREKPTFGFTTAAQFRDALLAC</sequence>
<evidence type="ECO:0000256" key="3">
    <source>
        <dbReference type="ARBA" id="ARBA00022553"/>
    </source>
</evidence>
<comment type="caution">
    <text evidence="11">The sequence shown here is derived from an EMBL/GenBank/DDBJ whole genome shotgun (WGS) entry which is preliminary data.</text>
</comment>
<evidence type="ECO:0000259" key="9">
    <source>
        <dbReference type="PROSITE" id="PS50006"/>
    </source>
</evidence>
<dbReference type="EC" id="2.7.11.1" evidence="1"/>
<dbReference type="SUPFAM" id="SSF56112">
    <property type="entry name" value="Protein kinase-like (PK-like)"/>
    <property type="match status" value="1"/>
</dbReference>
<evidence type="ECO:0000256" key="6">
    <source>
        <dbReference type="ARBA" id="ARBA00022777"/>
    </source>
</evidence>
<dbReference type="PROSITE" id="PS00107">
    <property type="entry name" value="PROTEIN_KINASE_ATP"/>
    <property type="match status" value="1"/>
</dbReference>
<keyword evidence="4" id="KW-0808">Transferase</keyword>
<proteinExistence type="predicted"/>
<dbReference type="PANTHER" id="PTHR43289">
    <property type="entry name" value="MITOGEN-ACTIVATED PROTEIN KINASE KINASE KINASE 20-RELATED"/>
    <property type="match status" value="1"/>
</dbReference>
<keyword evidence="2" id="KW-0723">Serine/threonine-protein kinase</keyword>
<keyword evidence="7 8" id="KW-0067">ATP-binding</keyword>
<evidence type="ECO:0000256" key="2">
    <source>
        <dbReference type="ARBA" id="ARBA00022527"/>
    </source>
</evidence>
<evidence type="ECO:0000256" key="5">
    <source>
        <dbReference type="ARBA" id="ARBA00022741"/>
    </source>
</evidence>
<feature type="domain" description="Protein kinase" evidence="10">
    <location>
        <begin position="162"/>
        <end position="430"/>
    </location>
</feature>
<dbReference type="SUPFAM" id="SSF49879">
    <property type="entry name" value="SMAD/FHA domain"/>
    <property type="match status" value="1"/>
</dbReference>
<dbReference type="InterPro" id="IPR000719">
    <property type="entry name" value="Prot_kinase_dom"/>
</dbReference>
<evidence type="ECO:0000259" key="10">
    <source>
        <dbReference type="PROSITE" id="PS50011"/>
    </source>
</evidence>
<dbReference type="Pfam" id="PF00498">
    <property type="entry name" value="FHA"/>
    <property type="match status" value="1"/>
</dbReference>
<keyword evidence="5 8" id="KW-0547">Nucleotide-binding</keyword>
<gene>
    <name evidence="11" type="ORF">GCM10009727_30800</name>
</gene>
<evidence type="ECO:0000256" key="4">
    <source>
        <dbReference type="ARBA" id="ARBA00022679"/>
    </source>
</evidence>
<dbReference type="Proteomes" id="UP001501020">
    <property type="component" value="Unassembled WGS sequence"/>
</dbReference>
<evidence type="ECO:0000313" key="12">
    <source>
        <dbReference type="Proteomes" id="UP001501020"/>
    </source>
</evidence>
<dbReference type="Gene3D" id="2.60.200.20">
    <property type="match status" value="1"/>
</dbReference>
<keyword evidence="6" id="KW-0418">Kinase</keyword>
<dbReference type="Pfam" id="PF00069">
    <property type="entry name" value="Pkinase"/>
    <property type="match status" value="1"/>
</dbReference>
<dbReference type="PROSITE" id="PS50006">
    <property type="entry name" value="FHA_DOMAIN"/>
    <property type="match status" value="1"/>
</dbReference>
<evidence type="ECO:0000256" key="8">
    <source>
        <dbReference type="PROSITE-ProRule" id="PRU10141"/>
    </source>
</evidence>
<dbReference type="InterPro" id="IPR008984">
    <property type="entry name" value="SMAD_FHA_dom_sf"/>
</dbReference>
<dbReference type="PROSITE" id="PS00109">
    <property type="entry name" value="PROTEIN_KINASE_TYR"/>
    <property type="match status" value="1"/>
</dbReference>
<dbReference type="PANTHER" id="PTHR43289:SF6">
    <property type="entry name" value="SERINE_THREONINE-PROTEIN KINASE NEKL-3"/>
    <property type="match status" value="1"/>
</dbReference>
<keyword evidence="3" id="KW-0597">Phosphoprotein</keyword>
<feature type="domain" description="FHA" evidence="9">
    <location>
        <begin position="27"/>
        <end position="80"/>
    </location>
</feature>
<dbReference type="Gene3D" id="1.10.510.10">
    <property type="entry name" value="Transferase(Phosphotransferase) domain 1"/>
    <property type="match status" value="1"/>
</dbReference>